<dbReference type="PANTHER" id="PTHR31069">
    <property type="entry name" value="OLEATE-ACTIVATED TRANSCRIPTION FACTOR 1-RELATED"/>
    <property type="match status" value="1"/>
</dbReference>
<proteinExistence type="predicted"/>
<keyword evidence="4" id="KW-0539">Nucleus</keyword>
<keyword evidence="2" id="KW-0238">DNA-binding</keyword>
<dbReference type="InterPro" id="IPR036864">
    <property type="entry name" value="Zn2-C6_fun-type_DNA-bd_sf"/>
</dbReference>
<dbReference type="GO" id="GO:0003677">
    <property type="term" value="F:DNA binding"/>
    <property type="evidence" value="ECO:0007669"/>
    <property type="project" value="UniProtKB-KW"/>
</dbReference>
<dbReference type="GO" id="GO:0000981">
    <property type="term" value="F:DNA-binding transcription factor activity, RNA polymerase II-specific"/>
    <property type="evidence" value="ECO:0007669"/>
    <property type="project" value="InterPro"/>
</dbReference>
<dbReference type="GeneID" id="36327738"/>
<evidence type="ECO:0000256" key="5">
    <source>
        <dbReference type="SAM" id="MobiDB-lite"/>
    </source>
</evidence>
<evidence type="ECO:0000256" key="3">
    <source>
        <dbReference type="ARBA" id="ARBA00023163"/>
    </source>
</evidence>
<dbReference type="Pfam" id="PF00172">
    <property type="entry name" value="Zn_clus"/>
    <property type="match status" value="1"/>
</dbReference>
<evidence type="ECO:0000259" key="6">
    <source>
        <dbReference type="PROSITE" id="PS50048"/>
    </source>
</evidence>
<feature type="domain" description="Zn(2)-C6 fungal-type" evidence="6">
    <location>
        <begin position="60"/>
        <end position="90"/>
    </location>
</feature>
<gene>
    <name evidence="7" type="ORF">POSPLADRAFT_1075172</name>
</gene>
<evidence type="ECO:0000313" key="8">
    <source>
        <dbReference type="Proteomes" id="UP000194127"/>
    </source>
</evidence>
<feature type="compositionally biased region" description="Low complexity" evidence="5">
    <location>
        <begin position="7"/>
        <end position="26"/>
    </location>
</feature>
<dbReference type="InterPro" id="IPR050675">
    <property type="entry name" value="OAF3"/>
</dbReference>
<keyword evidence="3" id="KW-0804">Transcription</keyword>
<dbReference type="InterPro" id="IPR001138">
    <property type="entry name" value="Zn2Cys6_DnaBD"/>
</dbReference>
<dbReference type="EMBL" id="KZ110600">
    <property type="protein sequence ID" value="OSX60596.1"/>
    <property type="molecule type" value="Genomic_DNA"/>
</dbReference>
<dbReference type="Gene3D" id="4.10.240.10">
    <property type="entry name" value="Zn(2)-C6 fungal-type DNA-binding domain"/>
    <property type="match status" value="1"/>
</dbReference>
<protein>
    <recommendedName>
        <fullName evidence="6">Zn(2)-C6 fungal-type domain-containing protein</fullName>
    </recommendedName>
</protein>
<feature type="region of interest" description="Disordered" evidence="5">
    <location>
        <begin position="121"/>
        <end position="147"/>
    </location>
</feature>
<dbReference type="PROSITE" id="PS50048">
    <property type="entry name" value="ZN2_CY6_FUNGAL_2"/>
    <property type="match status" value="1"/>
</dbReference>
<dbReference type="GO" id="GO:0008270">
    <property type="term" value="F:zinc ion binding"/>
    <property type="evidence" value="ECO:0007669"/>
    <property type="project" value="InterPro"/>
</dbReference>
<dbReference type="PROSITE" id="PS00463">
    <property type="entry name" value="ZN2_CY6_FUNGAL_1"/>
    <property type="match status" value="1"/>
</dbReference>
<dbReference type="RefSeq" id="XP_024337390.1">
    <property type="nucleotide sequence ID" value="XM_024482789.1"/>
</dbReference>
<dbReference type="SMART" id="SM00066">
    <property type="entry name" value="GAL4"/>
    <property type="match status" value="1"/>
</dbReference>
<feature type="compositionally biased region" description="Polar residues" evidence="5">
    <location>
        <begin position="284"/>
        <end position="298"/>
    </location>
</feature>
<dbReference type="SUPFAM" id="SSF57701">
    <property type="entry name" value="Zn2/Cys6 DNA-binding domain"/>
    <property type="match status" value="1"/>
</dbReference>
<accession>A0A1X6MWJ2</accession>
<evidence type="ECO:0000256" key="2">
    <source>
        <dbReference type="ARBA" id="ARBA00023125"/>
    </source>
</evidence>
<reference evidence="7 8" key="1">
    <citation type="submission" date="2017-04" db="EMBL/GenBank/DDBJ databases">
        <title>Genome Sequence of the Model Brown-Rot Fungus Postia placenta SB12.</title>
        <authorList>
            <consortium name="DOE Joint Genome Institute"/>
            <person name="Gaskell J."/>
            <person name="Kersten P."/>
            <person name="Larrondo L.F."/>
            <person name="Canessa P."/>
            <person name="Martinez D."/>
            <person name="Hibbett D."/>
            <person name="Schmoll M."/>
            <person name="Kubicek C.P."/>
            <person name="Martinez A.T."/>
            <person name="Yadav J."/>
            <person name="Master E."/>
            <person name="Magnuson J.K."/>
            <person name="James T."/>
            <person name="Yaver D."/>
            <person name="Berka R."/>
            <person name="Labutti K."/>
            <person name="Lipzen A."/>
            <person name="Aerts A."/>
            <person name="Barry K."/>
            <person name="Henrissat B."/>
            <person name="Blanchette R."/>
            <person name="Grigoriev I."/>
            <person name="Cullen D."/>
        </authorList>
    </citation>
    <scope>NUCLEOTIDE SEQUENCE [LARGE SCALE GENOMIC DNA]</scope>
    <source>
        <strain evidence="7 8">MAD-698-R-SB12</strain>
    </source>
</reference>
<evidence type="ECO:0000256" key="1">
    <source>
        <dbReference type="ARBA" id="ARBA00023015"/>
    </source>
</evidence>
<keyword evidence="8" id="KW-1185">Reference proteome</keyword>
<dbReference type="CDD" id="cd00067">
    <property type="entry name" value="GAL4"/>
    <property type="match status" value="1"/>
</dbReference>
<dbReference type="AlphaFoldDB" id="A0A1X6MWJ2"/>
<sequence>MAESDLSGTRSSSIGPSRSRASGSRKPSPPTGRERGGGGGGGSDPNLLAPVVRSKRTPIACTECRRRQVKCSGGTPQCERCEKKGVRCEYIPIHQQRMAANTAMQHNQSAIHLYGYPSAQVSRSVPSSPDHWRHQQDQQAYPGYVPGAVPSGQEWQQQYTGTPQVPSQRYTQQTVQSAPAQLGFAYPQGYQTNQSYHIASVNTAQQYTRGSAAGAAEGYTQGQSVPSQYGYAGTYDASAQTGSSAASSNIAYNIPPTANEQLLSSQMTLPAGQLGSYQEQYYQGQHTGYDPSSTTPGQETPYGTWADPNNPDYAGYEGHPYP</sequence>
<name>A0A1X6MWJ2_9APHY</name>
<feature type="region of interest" description="Disordered" evidence="5">
    <location>
        <begin position="284"/>
        <end position="322"/>
    </location>
</feature>
<dbReference type="OrthoDB" id="2260578at2759"/>
<feature type="region of interest" description="Disordered" evidence="5">
    <location>
        <begin position="1"/>
        <end position="51"/>
    </location>
</feature>
<evidence type="ECO:0000313" key="7">
    <source>
        <dbReference type="EMBL" id="OSX60596.1"/>
    </source>
</evidence>
<keyword evidence="1" id="KW-0805">Transcription regulation</keyword>
<organism evidence="7 8">
    <name type="scientific">Postia placenta MAD-698-R-SB12</name>
    <dbReference type="NCBI Taxonomy" id="670580"/>
    <lineage>
        <taxon>Eukaryota</taxon>
        <taxon>Fungi</taxon>
        <taxon>Dikarya</taxon>
        <taxon>Basidiomycota</taxon>
        <taxon>Agaricomycotina</taxon>
        <taxon>Agaricomycetes</taxon>
        <taxon>Polyporales</taxon>
        <taxon>Adustoporiaceae</taxon>
        <taxon>Rhodonia</taxon>
    </lineage>
</organism>
<evidence type="ECO:0000256" key="4">
    <source>
        <dbReference type="ARBA" id="ARBA00023242"/>
    </source>
</evidence>
<dbReference type="Proteomes" id="UP000194127">
    <property type="component" value="Unassembled WGS sequence"/>
</dbReference>
<dbReference type="PANTHER" id="PTHR31069:SF32">
    <property type="entry name" value="ARGININE METABOLISM REGULATION PROTEIN II"/>
    <property type="match status" value="1"/>
</dbReference>